<keyword evidence="1" id="KW-0805">Transcription regulation</keyword>
<dbReference type="Pfam" id="PF12833">
    <property type="entry name" value="HTH_18"/>
    <property type="match status" value="1"/>
</dbReference>
<dbReference type="InterPro" id="IPR050204">
    <property type="entry name" value="AraC_XylS_family_regulators"/>
</dbReference>
<evidence type="ECO:0000256" key="3">
    <source>
        <dbReference type="ARBA" id="ARBA00023163"/>
    </source>
</evidence>
<dbReference type="PANTHER" id="PTHR46796">
    <property type="entry name" value="HTH-TYPE TRANSCRIPTIONAL ACTIVATOR RHAS-RELATED"/>
    <property type="match status" value="1"/>
</dbReference>
<dbReference type="PROSITE" id="PS01124">
    <property type="entry name" value="HTH_ARAC_FAMILY_2"/>
    <property type="match status" value="1"/>
</dbReference>
<sequence>MSTPPTAAPPGFGDLLELLETVSDRVDTLDVLAGEGEAAQENRTIFRSRARLAREQAQQIRSDVGEVRRQARALARAADSLRDESSHLAPTAPSTPLADLGVFTAARAAAGAPRSSGAETTRAQRLVEDARHVSPSVRWTQLSVPTSGGVVTWSSGRLPSDAVAAIETGPRALVLAGADLVAVDGEDPRWPALTIACGSVGVDSVLALRLGRGTTPGALVFAAGGSALLDPDTREVVRRLAEHVTSAVLDDGRSRTSVDFRARAVVDGACAVLGRYLAIEPEETFEALLETARAAGVPVLDVAERLLAALVPRAPVEDAAGDEPAALRRAVAYVDGHAIEDVGLDDIAAAAGVGPRSLQLMFRRHLDVTPLQYLRGVRLDRAHAELGAARPGAGVTVGAVAARWHFAHAGRFSTIYRDRFGVSPGSTLRS</sequence>
<dbReference type="SMART" id="SM00342">
    <property type="entry name" value="HTH_ARAC"/>
    <property type="match status" value="1"/>
</dbReference>
<dbReference type="PANTHER" id="PTHR46796:SF12">
    <property type="entry name" value="HTH-TYPE DNA-BINDING TRANSCRIPTIONAL ACTIVATOR EUTR"/>
    <property type="match status" value="1"/>
</dbReference>
<organism evidence="5 6">
    <name type="scientific">Actinomycetospora endophytica</name>
    <dbReference type="NCBI Taxonomy" id="2291215"/>
    <lineage>
        <taxon>Bacteria</taxon>
        <taxon>Bacillati</taxon>
        <taxon>Actinomycetota</taxon>
        <taxon>Actinomycetes</taxon>
        <taxon>Pseudonocardiales</taxon>
        <taxon>Pseudonocardiaceae</taxon>
        <taxon>Actinomycetospora</taxon>
    </lineage>
</organism>
<keyword evidence="3" id="KW-0804">Transcription</keyword>
<evidence type="ECO:0000313" key="6">
    <source>
        <dbReference type="Proteomes" id="UP001199469"/>
    </source>
</evidence>
<comment type="caution">
    <text evidence="5">The sequence shown here is derived from an EMBL/GenBank/DDBJ whole genome shotgun (WGS) entry which is preliminary data.</text>
</comment>
<reference evidence="5 6" key="1">
    <citation type="submission" date="2021-11" db="EMBL/GenBank/DDBJ databases">
        <title>Draft genome sequence of Actinomycetospora sp. SF1 isolated from the rhizosphere soil.</title>
        <authorList>
            <person name="Duangmal K."/>
            <person name="Chantavorakit T."/>
        </authorList>
    </citation>
    <scope>NUCLEOTIDE SEQUENCE [LARGE SCALE GENOMIC DNA]</scope>
    <source>
        <strain evidence="5 6">TBRC 5722</strain>
    </source>
</reference>
<evidence type="ECO:0000259" key="4">
    <source>
        <dbReference type="PROSITE" id="PS01124"/>
    </source>
</evidence>
<gene>
    <name evidence="5" type="ORF">LQ327_15130</name>
</gene>
<evidence type="ECO:0000256" key="1">
    <source>
        <dbReference type="ARBA" id="ARBA00023015"/>
    </source>
</evidence>
<protein>
    <submittedName>
        <fullName evidence="5">Helix-turn-helix domain-containing protein</fullName>
    </submittedName>
</protein>
<keyword evidence="6" id="KW-1185">Reference proteome</keyword>
<dbReference type="Gene3D" id="1.10.10.60">
    <property type="entry name" value="Homeodomain-like"/>
    <property type="match status" value="1"/>
</dbReference>
<feature type="domain" description="HTH araC/xylS-type" evidence="4">
    <location>
        <begin position="328"/>
        <end position="430"/>
    </location>
</feature>
<dbReference type="InterPro" id="IPR018060">
    <property type="entry name" value="HTH_AraC"/>
</dbReference>
<keyword evidence="2" id="KW-0238">DNA-binding</keyword>
<dbReference type="Proteomes" id="UP001199469">
    <property type="component" value="Unassembled WGS sequence"/>
</dbReference>
<dbReference type="EMBL" id="JAJNDB010000002">
    <property type="protein sequence ID" value="MCD2194705.1"/>
    <property type="molecule type" value="Genomic_DNA"/>
</dbReference>
<evidence type="ECO:0000313" key="5">
    <source>
        <dbReference type="EMBL" id="MCD2194705.1"/>
    </source>
</evidence>
<evidence type="ECO:0000256" key="2">
    <source>
        <dbReference type="ARBA" id="ARBA00023125"/>
    </source>
</evidence>
<dbReference type="InterPro" id="IPR009057">
    <property type="entry name" value="Homeodomain-like_sf"/>
</dbReference>
<proteinExistence type="predicted"/>
<name>A0ABS8PB09_9PSEU</name>
<accession>A0ABS8PB09</accession>
<dbReference type="SUPFAM" id="SSF46689">
    <property type="entry name" value="Homeodomain-like"/>
    <property type="match status" value="1"/>
</dbReference>
<dbReference type="RefSeq" id="WP_230734915.1">
    <property type="nucleotide sequence ID" value="NZ_JAJNDB010000002.1"/>
</dbReference>